<keyword evidence="3" id="KW-1185">Reference proteome</keyword>
<dbReference type="EMBL" id="FZLN01000001">
    <property type="protein sequence ID" value="SNQ28815.1"/>
    <property type="molecule type" value="Genomic_DNA"/>
</dbReference>
<evidence type="ECO:0000256" key="1">
    <source>
        <dbReference type="SAM" id="MobiDB-lite"/>
    </source>
</evidence>
<reference evidence="3" key="1">
    <citation type="submission" date="2017-06" db="EMBL/GenBank/DDBJ databases">
        <authorList>
            <person name="Varghese N."/>
            <person name="Submissions S."/>
        </authorList>
    </citation>
    <scope>NUCLEOTIDE SEQUENCE [LARGE SCALE GENOMIC DNA]</scope>
    <source>
        <strain evidence="3">ANC 5114</strain>
    </source>
</reference>
<dbReference type="Proteomes" id="UP000243463">
    <property type="component" value="Unassembled WGS sequence"/>
</dbReference>
<dbReference type="RefSeq" id="WP_171289028.1">
    <property type="nucleotide sequence ID" value="NZ_FZLN01000001.1"/>
</dbReference>
<proteinExistence type="predicted"/>
<organism evidence="2 3">
    <name type="scientific">Acinetobacter apis</name>
    <dbReference type="NCBI Taxonomy" id="1229165"/>
    <lineage>
        <taxon>Bacteria</taxon>
        <taxon>Pseudomonadati</taxon>
        <taxon>Pseudomonadota</taxon>
        <taxon>Gammaproteobacteria</taxon>
        <taxon>Moraxellales</taxon>
        <taxon>Moraxellaceae</taxon>
        <taxon>Acinetobacter</taxon>
    </lineage>
</organism>
<protein>
    <submittedName>
        <fullName evidence="2">Uncharacterized protein</fullName>
    </submittedName>
</protein>
<accession>A0A217EE70</accession>
<feature type="compositionally biased region" description="Basic residues" evidence="1">
    <location>
        <begin position="9"/>
        <end position="23"/>
    </location>
</feature>
<name>A0A217EE70_9GAMM</name>
<dbReference type="AlphaFoldDB" id="A0A217EE70"/>
<feature type="region of interest" description="Disordered" evidence="1">
    <location>
        <begin position="1"/>
        <end position="25"/>
    </location>
</feature>
<evidence type="ECO:0000313" key="2">
    <source>
        <dbReference type="EMBL" id="SNQ28815.1"/>
    </source>
</evidence>
<gene>
    <name evidence="2" type="ORF">SAMN05444584_0743</name>
</gene>
<sequence length="55" mass="6527">MDEKDYKHLTGKKIHKPKPRAKPLPKATNKYLETDELLTQQVLEHSICVIFEFKF</sequence>
<evidence type="ECO:0000313" key="3">
    <source>
        <dbReference type="Proteomes" id="UP000243463"/>
    </source>
</evidence>